<evidence type="ECO:0000259" key="4">
    <source>
        <dbReference type="PROSITE" id="PS50926"/>
    </source>
</evidence>
<dbReference type="GO" id="GO:0006396">
    <property type="term" value="P:RNA processing"/>
    <property type="evidence" value="ECO:0007669"/>
    <property type="project" value="InterPro"/>
</dbReference>
<dbReference type="PROSITE" id="PS51687">
    <property type="entry name" value="SAM_MT_RNA_M5U"/>
    <property type="match status" value="1"/>
</dbReference>
<dbReference type="FunFam" id="3.40.50.150:FF:000009">
    <property type="entry name" value="23S rRNA (Uracil(1939)-C(5))-methyltransferase RlmD"/>
    <property type="match status" value="1"/>
</dbReference>
<dbReference type="InterPro" id="IPR002792">
    <property type="entry name" value="TRAM_dom"/>
</dbReference>
<dbReference type="InterPro" id="IPR030391">
    <property type="entry name" value="MeTrfase_TrmA_CS"/>
</dbReference>
<dbReference type="PANTHER" id="PTHR11061">
    <property type="entry name" value="RNA M5U METHYLTRANSFERASE"/>
    <property type="match status" value="1"/>
</dbReference>
<dbReference type="PROSITE" id="PS01230">
    <property type="entry name" value="TRMA_1"/>
    <property type="match status" value="1"/>
</dbReference>
<dbReference type="SUPFAM" id="SSF53335">
    <property type="entry name" value="S-adenosyl-L-methionine-dependent methyltransferases"/>
    <property type="match status" value="1"/>
</dbReference>
<dbReference type="AlphaFoldDB" id="A0A160VEP2"/>
<dbReference type="CDD" id="cd02440">
    <property type="entry name" value="AdoMet_MTases"/>
    <property type="match status" value="1"/>
</dbReference>
<accession>A0A160VEP2</accession>
<dbReference type="Gene3D" id="2.40.50.1070">
    <property type="match status" value="1"/>
</dbReference>
<evidence type="ECO:0000256" key="1">
    <source>
        <dbReference type="ARBA" id="ARBA00022603"/>
    </source>
</evidence>
<dbReference type="FunFam" id="2.40.50.1070:FF:000003">
    <property type="entry name" value="23S rRNA (Uracil-5-)-methyltransferase RumA"/>
    <property type="match status" value="1"/>
</dbReference>
<dbReference type="Pfam" id="PF05958">
    <property type="entry name" value="tRNA_U5-meth_tr"/>
    <property type="match status" value="1"/>
</dbReference>
<feature type="domain" description="TRAM" evidence="4">
    <location>
        <begin position="2"/>
        <end position="60"/>
    </location>
</feature>
<keyword evidence="2 5" id="KW-0808">Transferase</keyword>
<gene>
    <name evidence="5" type="ORF">MGWOODY_Mmi1367</name>
</gene>
<protein>
    <submittedName>
        <fullName evidence="5">RNA methyltransferase, TrmA family</fullName>
    </submittedName>
</protein>
<reference evidence="5" key="1">
    <citation type="submission" date="2015-10" db="EMBL/GenBank/DDBJ databases">
        <authorList>
            <person name="Gilbert D.G."/>
        </authorList>
    </citation>
    <scope>NUCLEOTIDE SEQUENCE</scope>
</reference>
<dbReference type="GO" id="GO:0008757">
    <property type="term" value="F:S-adenosylmethionine-dependent methyltransferase activity"/>
    <property type="evidence" value="ECO:0007669"/>
    <property type="project" value="UniProtKB-ARBA"/>
</dbReference>
<dbReference type="Pfam" id="PF01938">
    <property type="entry name" value="TRAM"/>
    <property type="match status" value="1"/>
</dbReference>
<dbReference type="GO" id="GO:0008173">
    <property type="term" value="F:RNA methyltransferase activity"/>
    <property type="evidence" value="ECO:0007669"/>
    <property type="project" value="InterPro"/>
</dbReference>
<dbReference type="GO" id="GO:0001510">
    <property type="term" value="P:RNA methylation"/>
    <property type="evidence" value="ECO:0007669"/>
    <property type="project" value="UniProtKB-ARBA"/>
</dbReference>
<name>A0A160VEP2_9ZZZZ</name>
<dbReference type="PROSITE" id="PS01231">
    <property type="entry name" value="TRMA_2"/>
    <property type="match status" value="1"/>
</dbReference>
<organism evidence="5">
    <name type="scientific">hydrothermal vent metagenome</name>
    <dbReference type="NCBI Taxonomy" id="652676"/>
    <lineage>
        <taxon>unclassified sequences</taxon>
        <taxon>metagenomes</taxon>
        <taxon>ecological metagenomes</taxon>
    </lineage>
</organism>
<dbReference type="Gene3D" id="3.40.50.150">
    <property type="entry name" value="Vaccinia Virus protein VP39"/>
    <property type="match status" value="1"/>
</dbReference>
<dbReference type="InterPro" id="IPR029063">
    <property type="entry name" value="SAM-dependent_MTases_sf"/>
</dbReference>
<keyword evidence="1 5" id="KW-0489">Methyltransferase</keyword>
<dbReference type="NCBIfam" id="TIGR00479">
    <property type="entry name" value="rumA"/>
    <property type="match status" value="1"/>
</dbReference>
<dbReference type="SUPFAM" id="SSF50249">
    <property type="entry name" value="Nucleic acid-binding proteins"/>
    <property type="match status" value="1"/>
</dbReference>
<dbReference type="InterPro" id="IPR030390">
    <property type="entry name" value="MeTrfase_TrmA_AS"/>
</dbReference>
<dbReference type="InterPro" id="IPR010280">
    <property type="entry name" value="U5_MeTrfase_fam"/>
</dbReference>
<evidence type="ECO:0000313" key="5">
    <source>
        <dbReference type="EMBL" id="CUV09040.1"/>
    </source>
</evidence>
<evidence type="ECO:0000256" key="2">
    <source>
        <dbReference type="ARBA" id="ARBA00022679"/>
    </source>
</evidence>
<dbReference type="InterPro" id="IPR012340">
    <property type="entry name" value="NA-bd_OB-fold"/>
</dbReference>
<dbReference type="EMBL" id="FAXC01000164">
    <property type="protein sequence ID" value="CUV09040.1"/>
    <property type="molecule type" value="Genomic_DNA"/>
</dbReference>
<proteinExistence type="predicted"/>
<keyword evidence="3" id="KW-0949">S-adenosyl-L-methionine</keyword>
<dbReference type="Gene3D" id="2.40.50.140">
    <property type="entry name" value="Nucleic acid-binding proteins"/>
    <property type="match status" value="1"/>
</dbReference>
<evidence type="ECO:0000256" key="3">
    <source>
        <dbReference type="ARBA" id="ARBA00022691"/>
    </source>
</evidence>
<dbReference type="PANTHER" id="PTHR11061:SF30">
    <property type="entry name" value="TRNA (URACIL(54)-C(5))-METHYLTRANSFERASE"/>
    <property type="match status" value="1"/>
</dbReference>
<sequence length="465" mass="52713">MPVKKGQELELNIDSLAYGGKGVSRVDDFVIFVKNAIPGQKVRALLYKKRKGFGKARPLEILSESKHAVKPRCDHFPTCGGCKVQQLDYVEQVAQKKQQIENIFRRQAGITNFELDEIISADNIFHYRNKMEFTFSNNRWVLPEEPEDVNKDFALGMHIPKRWDKILNIDRCHIMPEIGNEILTKVKSLVQELGLKPYNQKTHNGFLRYLMMRFGVNTGDLLVNLVTAYENTDILNPLVNGLTKAIPQITTIVNNINTKKADVAFGEYELKLHGKPALEEKLGDLTFEISANSFFQTNTLMAEKLYQTALKGAELTGKEVVFDLYCGTGSISLFLAQKAKEVHGFEVIVSAVEDATRNAVRNGIGNVKFHVANLDNFFKYGKIKKYPKPDVVVVDPPRAGMHKSMTSYLPRFEAEKIVYVSCNPTTQARDTEILQRKGYSLKRLTMVDMFPHTPHVETVGIFHKK</sequence>
<dbReference type="PROSITE" id="PS50926">
    <property type="entry name" value="TRAM"/>
    <property type="match status" value="1"/>
</dbReference>